<protein>
    <submittedName>
        <fullName evidence="1">Phage minor tail protein L</fullName>
    </submittedName>
</protein>
<dbReference type="NCBIfam" id="TIGR01600">
    <property type="entry name" value="phage_tail_L"/>
    <property type="match status" value="1"/>
</dbReference>
<name>A0ABY4E1C2_9NEIS</name>
<organism evidence="1 2">
    <name type="scientific">Vitreoscilla massiliensis</name>
    <dbReference type="NCBI Taxonomy" id="1689272"/>
    <lineage>
        <taxon>Bacteria</taxon>
        <taxon>Pseudomonadati</taxon>
        <taxon>Pseudomonadota</taxon>
        <taxon>Betaproteobacteria</taxon>
        <taxon>Neisseriales</taxon>
        <taxon>Neisseriaceae</taxon>
        <taxon>Vitreoscilla</taxon>
    </lineage>
</organism>
<evidence type="ECO:0000313" key="2">
    <source>
        <dbReference type="Proteomes" id="UP000832011"/>
    </source>
</evidence>
<gene>
    <name evidence="1" type="ORF">LVJ82_17095</name>
</gene>
<accession>A0ABY4E1C2</accession>
<evidence type="ECO:0000313" key="1">
    <source>
        <dbReference type="EMBL" id="UOO89136.1"/>
    </source>
</evidence>
<keyword evidence="2" id="KW-1185">Reference proteome</keyword>
<sequence length="239" mass="25947">MNSRMSGLSEDMIQALSKLEQDAKVELWEIDLRSKGGQLHRFCNQVNELDAAVVWQGKEYTPYPIQASGFAMTTQGASNRPTLTVSNLLGLVTGAIEQYGSLSGARVTRREVIATFLDAVNFATGNPMADSTQEIVSQYVLEQVTTLTTEAAVFTLSAPSDTEGAIIPARIMLADVCSWQYRGEGCGYTGRPVADRYDMPTNDPDKDECSKCLLGCQARFGINAVLPYGGFPAADKVLR</sequence>
<reference evidence="1 2" key="1">
    <citation type="journal article" date="2022" name="Res Sq">
        <title>Evolution of multicellular longitudinally dividing oral cavity symbionts (Neisseriaceae).</title>
        <authorList>
            <person name="Nyongesa S."/>
            <person name="Weber P."/>
            <person name="Bernet E."/>
            <person name="Pullido F."/>
            <person name="Nieckarz M."/>
            <person name="Delaby M."/>
            <person name="Nieves C."/>
            <person name="Viehboeck T."/>
            <person name="Krause N."/>
            <person name="Rivera-Millot A."/>
            <person name="Nakamura A."/>
            <person name="Vischer N."/>
            <person name="VanNieuwenhze M."/>
            <person name="Brun Y."/>
            <person name="Cava F."/>
            <person name="Bulgheresi S."/>
            <person name="Veyrier F."/>
        </authorList>
    </citation>
    <scope>NUCLEOTIDE SEQUENCE [LARGE SCALE GENOMIC DNA]</scope>
    <source>
        <strain evidence="1 2">SN4</strain>
    </source>
</reference>
<dbReference type="Proteomes" id="UP000832011">
    <property type="component" value="Chromosome"/>
</dbReference>
<proteinExistence type="predicted"/>
<dbReference type="InterPro" id="IPR006487">
    <property type="entry name" value="Phage_lambda_L"/>
</dbReference>
<dbReference type="Pfam" id="PF05100">
    <property type="entry name" value="Phage_tail_L"/>
    <property type="match status" value="1"/>
</dbReference>
<dbReference type="EMBL" id="CP091511">
    <property type="protein sequence ID" value="UOO89136.1"/>
    <property type="molecule type" value="Genomic_DNA"/>
</dbReference>
<dbReference type="RefSeq" id="WP_058356840.1">
    <property type="nucleotide sequence ID" value="NZ_CABKVG010000010.1"/>
</dbReference>